<accession>A0A939JQY3</accession>
<evidence type="ECO:0000313" key="2">
    <source>
        <dbReference type="EMBL" id="MBO0661353.1"/>
    </source>
</evidence>
<dbReference type="Proteomes" id="UP000664122">
    <property type="component" value="Unassembled WGS sequence"/>
</dbReference>
<comment type="caution">
    <text evidence="2">The sequence shown here is derived from an EMBL/GenBank/DDBJ whole genome shotgun (WGS) entry which is preliminary data.</text>
</comment>
<reference evidence="2" key="1">
    <citation type="submission" date="2021-03" db="EMBL/GenBank/DDBJ databases">
        <title>Whole genome sequence of Jiella sp. CQZ9-1.</title>
        <authorList>
            <person name="Tuo L."/>
        </authorList>
    </citation>
    <scope>NUCLEOTIDE SEQUENCE</scope>
    <source>
        <strain evidence="2">CQZ9-1</strain>
    </source>
</reference>
<gene>
    <name evidence="2" type="ORF">J1C48_02080</name>
</gene>
<dbReference type="EMBL" id="JAFMPP010000001">
    <property type="protein sequence ID" value="MBO0661353.1"/>
    <property type="molecule type" value="Genomic_DNA"/>
</dbReference>
<dbReference type="AlphaFoldDB" id="A0A939JQY3"/>
<name>A0A939JQY3_9HYPH</name>
<organism evidence="2 3">
    <name type="scientific">Jiella flava</name>
    <dbReference type="NCBI Taxonomy" id="2816857"/>
    <lineage>
        <taxon>Bacteria</taxon>
        <taxon>Pseudomonadati</taxon>
        <taxon>Pseudomonadota</taxon>
        <taxon>Alphaproteobacteria</taxon>
        <taxon>Hyphomicrobiales</taxon>
        <taxon>Aurantimonadaceae</taxon>
        <taxon>Jiella</taxon>
    </lineage>
</organism>
<evidence type="ECO:0000256" key="1">
    <source>
        <dbReference type="SAM" id="MobiDB-lite"/>
    </source>
</evidence>
<evidence type="ECO:0000313" key="3">
    <source>
        <dbReference type="Proteomes" id="UP000664122"/>
    </source>
</evidence>
<protein>
    <submittedName>
        <fullName evidence="2">Type II toxin-antitoxin system prevent-host-death family antitoxin</fullName>
    </submittedName>
</protein>
<feature type="compositionally biased region" description="Basic and acidic residues" evidence="1">
    <location>
        <begin position="1"/>
        <end position="16"/>
    </location>
</feature>
<keyword evidence="3" id="KW-1185">Reference proteome</keyword>
<feature type="region of interest" description="Disordered" evidence="1">
    <location>
        <begin position="1"/>
        <end position="27"/>
    </location>
</feature>
<sequence length="98" mass="10451">MVSDGGQRKGSSDKDSNSPAAEGHLNDLVSRAVAGEDIVLTRDGAVVVRLSPIEREEKRALFFAGIAALQEEVRATAWPGPRAARSQDFLYNDDGLPG</sequence>
<proteinExistence type="predicted"/>